<dbReference type="PRINTS" id="PR01182">
    <property type="entry name" value="ORNDCRBXLASE"/>
</dbReference>
<evidence type="ECO:0000256" key="6">
    <source>
        <dbReference type="SAM" id="MobiDB-lite"/>
    </source>
</evidence>
<feature type="compositionally biased region" description="Polar residues" evidence="6">
    <location>
        <begin position="284"/>
        <end position="297"/>
    </location>
</feature>
<evidence type="ECO:0000256" key="4">
    <source>
        <dbReference type="ARBA" id="ARBA00023239"/>
    </source>
</evidence>
<dbReference type="InterPro" id="IPR000253">
    <property type="entry name" value="FHA_dom"/>
</dbReference>
<evidence type="ECO:0000256" key="3">
    <source>
        <dbReference type="ARBA" id="ARBA00022898"/>
    </source>
</evidence>
<feature type="domain" description="FHA" evidence="7">
    <location>
        <begin position="133"/>
        <end position="188"/>
    </location>
</feature>
<dbReference type="EMBL" id="MK601889">
    <property type="protein sequence ID" value="QES95440.1"/>
    <property type="molecule type" value="mRNA"/>
</dbReference>
<evidence type="ECO:0000256" key="2">
    <source>
        <dbReference type="ARBA" id="ARBA00008872"/>
    </source>
</evidence>
<evidence type="ECO:0000256" key="5">
    <source>
        <dbReference type="RuleBase" id="RU003737"/>
    </source>
</evidence>
<dbReference type="PANTHER" id="PTHR11482:SF6">
    <property type="entry name" value="ORNITHINE DECARBOXYLASE 1-RELATED"/>
    <property type="match status" value="1"/>
</dbReference>
<dbReference type="SUPFAM" id="SSF51419">
    <property type="entry name" value="PLP-binding barrel"/>
    <property type="match status" value="1"/>
</dbReference>
<dbReference type="GO" id="GO:0005737">
    <property type="term" value="C:cytoplasm"/>
    <property type="evidence" value="ECO:0007669"/>
    <property type="project" value="TreeGrafter"/>
</dbReference>
<dbReference type="InterPro" id="IPR022643">
    <property type="entry name" value="De-COase2_C"/>
</dbReference>
<dbReference type="Pfam" id="PF02784">
    <property type="entry name" value="Orn_Arg_deC_N"/>
    <property type="match status" value="1"/>
</dbReference>
<accession>A0A5J6DUW6</accession>
<dbReference type="Gene3D" id="2.40.37.10">
    <property type="entry name" value="Lyase, Ornithine Decarboxylase, Chain A, domain 1"/>
    <property type="match status" value="1"/>
</dbReference>
<keyword evidence="3" id="KW-0663">Pyridoxal phosphate</keyword>
<dbReference type="Pfam" id="PF00278">
    <property type="entry name" value="Orn_DAP_Arg_deC"/>
    <property type="match status" value="1"/>
</dbReference>
<comment type="similarity">
    <text evidence="2 5">Belongs to the Orn/Lys/Arg decarboxylase class-II family.</text>
</comment>
<dbReference type="SUPFAM" id="SSF50621">
    <property type="entry name" value="Alanine racemase C-terminal domain-like"/>
    <property type="match status" value="1"/>
</dbReference>
<name>A0A5J6DUW6_9CILI</name>
<dbReference type="InterPro" id="IPR029066">
    <property type="entry name" value="PLP-binding_barrel"/>
</dbReference>
<evidence type="ECO:0000313" key="8">
    <source>
        <dbReference type="EMBL" id="QES95440.1"/>
    </source>
</evidence>
<dbReference type="GO" id="GO:0004586">
    <property type="term" value="F:ornithine decarboxylase activity"/>
    <property type="evidence" value="ECO:0007669"/>
    <property type="project" value="TreeGrafter"/>
</dbReference>
<dbReference type="InterPro" id="IPR009006">
    <property type="entry name" value="Ala_racemase/Decarboxylase_C"/>
</dbReference>
<sequence length="332" mass="37061">MKKIQRIAPEMKVLWRISVDEQKKEENIISFADKFGDAMNSHQEIEQKFQALYDQGYRIHGIHFHAGSGHDGTSNFQDYLRTARKCMFTAKQIGHPMEILDVGGGFAGNQIGNNIAESLKYTKNDSLKCKFIAEPGRFITSRPFAMCVRVIGKRQISKNHVALYINDGIYHAFNKVSTDGVSLNGKRLFFNDQDSAATETEIDQPNKLPEVQATIYGHTCDGLDIVAKNVTLPSHIEIGDWMCFGGMGAYTHSLISQFNNMESCTKIYVLDQANASSSNSLSSQEVSCNESEKNGSSFDLDGLEQNEQIMDYGELASEYVQVPPLYDHGITV</sequence>
<reference evidence="8" key="1">
    <citation type="submission" date="2019-03" db="EMBL/GenBank/DDBJ databases">
        <authorList>
            <person name="Folgueira I."/>
            <person name="Lamas J."/>
            <person name="Leiro J."/>
        </authorList>
    </citation>
    <scope>NUCLEOTIDE SEQUENCE</scope>
    <source>
        <strain evidence="8">I1</strain>
    </source>
</reference>
<evidence type="ECO:0000256" key="1">
    <source>
        <dbReference type="ARBA" id="ARBA00001933"/>
    </source>
</evidence>
<dbReference type="InterPro" id="IPR002433">
    <property type="entry name" value="Orn_de-COase"/>
</dbReference>
<evidence type="ECO:0000259" key="7">
    <source>
        <dbReference type="PROSITE" id="PS50006"/>
    </source>
</evidence>
<dbReference type="PRINTS" id="PR01179">
    <property type="entry name" value="ODADCRBXLASE"/>
</dbReference>
<dbReference type="AlphaFoldDB" id="A0A5J6DUW6"/>
<dbReference type="PROSITE" id="PS50006">
    <property type="entry name" value="FHA_DOMAIN"/>
    <property type="match status" value="1"/>
</dbReference>
<protein>
    <submittedName>
        <fullName evidence="8">Pyridoxal-dependent decarboxylase</fullName>
    </submittedName>
</protein>
<dbReference type="PANTHER" id="PTHR11482">
    <property type="entry name" value="ARGININE/DIAMINOPIMELATE/ORNITHINE DECARBOXYLASE"/>
    <property type="match status" value="1"/>
</dbReference>
<feature type="region of interest" description="Disordered" evidence="6">
    <location>
        <begin position="281"/>
        <end position="300"/>
    </location>
</feature>
<dbReference type="GO" id="GO:0033387">
    <property type="term" value="P:putrescine biosynthetic process from arginine, via ornithine"/>
    <property type="evidence" value="ECO:0007669"/>
    <property type="project" value="TreeGrafter"/>
</dbReference>
<dbReference type="InterPro" id="IPR022644">
    <property type="entry name" value="De-COase2_N"/>
</dbReference>
<keyword evidence="4" id="KW-0456">Lyase</keyword>
<dbReference type="InterPro" id="IPR000183">
    <property type="entry name" value="Orn/DAP/Arg_de-COase"/>
</dbReference>
<dbReference type="Gene3D" id="3.20.20.10">
    <property type="entry name" value="Alanine racemase"/>
    <property type="match status" value="1"/>
</dbReference>
<proteinExistence type="evidence at transcript level"/>
<comment type="cofactor">
    <cofactor evidence="1">
        <name>pyridoxal 5'-phosphate</name>
        <dbReference type="ChEBI" id="CHEBI:597326"/>
    </cofactor>
</comment>
<organism evidence="8">
    <name type="scientific">Philasterides dicentrarchi</name>
    <dbReference type="NCBI Taxonomy" id="282688"/>
    <lineage>
        <taxon>Eukaryota</taxon>
        <taxon>Sar</taxon>
        <taxon>Alveolata</taxon>
        <taxon>Ciliophora</taxon>
        <taxon>Intramacronucleata</taxon>
        <taxon>Oligohymenophorea</taxon>
        <taxon>Scuticociliatia</taxon>
        <taxon>Philasterida</taxon>
        <taxon>Philasteridae</taxon>
        <taxon>Philasterides</taxon>
    </lineage>
</organism>